<dbReference type="PROSITE" id="PS51257">
    <property type="entry name" value="PROKAR_LIPOPROTEIN"/>
    <property type="match status" value="1"/>
</dbReference>
<dbReference type="RefSeq" id="WP_144888764.1">
    <property type="nucleotide sequence ID" value="NZ_VLLE01000010.1"/>
</dbReference>
<dbReference type="Gene3D" id="2.60.40.10">
    <property type="entry name" value="Immunoglobulins"/>
    <property type="match status" value="1"/>
</dbReference>
<proteinExistence type="predicted"/>
<dbReference type="OrthoDB" id="1121506at2"/>
<dbReference type="EMBL" id="VLLE01000010">
    <property type="protein sequence ID" value="TWI77513.1"/>
    <property type="molecule type" value="Genomic_DNA"/>
</dbReference>
<comment type="caution">
    <text evidence="1">The sequence shown here is derived from an EMBL/GenBank/DDBJ whole genome shotgun (WGS) entry which is preliminary data.</text>
</comment>
<name>A0A562S8I8_9BACT</name>
<organism evidence="1 2">
    <name type="scientific">Lacibacter cauensis</name>
    <dbReference type="NCBI Taxonomy" id="510947"/>
    <lineage>
        <taxon>Bacteria</taxon>
        <taxon>Pseudomonadati</taxon>
        <taxon>Bacteroidota</taxon>
        <taxon>Chitinophagia</taxon>
        <taxon>Chitinophagales</taxon>
        <taxon>Chitinophagaceae</taxon>
        <taxon>Lacibacter</taxon>
    </lineage>
</organism>
<dbReference type="SUPFAM" id="SSF49265">
    <property type="entry name" value="Fibronectin type III"/>
    <property type="match status" value="1"/>
</dbReference>
<dbReference type="InterPro" id="IPR036116">
    <property type="entry name" value="FN3_sf"/>
</dbReference>
<evidence type="ECO:0000313" key="2">
    <source>
        <dbReference type="Proteomes" id="UP000316167"/>
    </source>
</evidence>
<protein>
    <recommendedName>
        <fullName evidence="3">Fibronectin type-III domain-containing protein</fullName>
    </recommendedName>
</protein>
<gene>
    <name evidence="1" type="ORF">IQ13_4319</name>
</gene>
<evidence type="ECO:0008006" key="3">
    <source>
        <dbReference type="Google" id="ProtNLM"/>
    </source>
</evidence>
<keyword evidence="2" id="KW-1185">Reference proteome</keyword>
<evidence type="ECO:0000313" key="1">
    <source>
        <dbReference type="EMBL" id="TWI77513.1"/>
    </source>
</evidence>
<accession>A0A562S8I8</accession>
<dbReference type="InterPro" id="IPR013783">
    <property type="entry name" value="Ig-like_fold"/>
</dbReference>
<dbReference type="AlphaFoldDB" id="A0A562S8I8"/>
<sequence length="121" mass="13790">MKKIIKAIAIVWFLLIICSCSQVFEKPLENDIVELTAPANNVTTIFRNNTFAWEELDGATKYRLQIASPRFDSIVRFITDTPVTKTNLTLTLDSGKYEWRVKALNNSSSSNYSKTRTIIIL</sequence>
<dbReference type="Proteomes" id="UP000316167">
    <property type="component" value="Unassembled WGS sequence"/>
</dbReference>
<reference evidence="1 2" key="1">
    <citation type="journal article" date="2015" name="Stand. Genomic Sci.">
        <title>Genomic Encyclopedia of Bacterial and Archaeal Type Strains, Phase III: the genomes of soil and plant-associated and newly described type strains.</title>
        <authorList>
            <person name="Whitman W.B."/>
            <person name="Woyke T."/>
            <person name="Klenk H.P."/>
            <person name="Zhou Y."/>
            <person name="Lilburn T.G."/>
            <person name="Beck B.J."/>
            <person name="De Vos P."/>
            <person name="Vandamme P."/>
            <person name="Eisen J.A."/>
            <person name="Garrity G."/>
            <person name="Hugenholtz P."/>
            <person name="Kyrpides N.C."/>
        </authorList>
    </citation>
    <scope>NUCLEOTIDE SEQUENCE [LARGE SCALE GENOMIC DNA]</scope>
    <source>
        <strain evidence="1 2">CGMCC 1.7271</strain>
    </source>
</reference>